<sequence>MDTMYQNQNTSDQSYLDPLSGQTRSNSQNLSTVENHQEPSLSLGMQIASSMNLPSFQYNYLNPHLQDSCDQSSQSNELENVDFLTFDRPMSTVVPRIYNSGYLKPTQELLEEEANVHEAMRQLKKNKHNNNVHKFDEYSSRIESSAEISASEKKELQNKVAKLYSLLDEVDRKYREYCQQLRMVEGSLDMVTGCGAARSYTTLAHQTISRHFRCLRDAIHVRLQLTRQNLGEQEDSSDTVLPRLRNMEKQLRQQRTVNPFGVIRHSWRPQKGLPEGSVSILRAWLFEHFLNPYAFFDIANWFINARVRFWKPMVEDMYKEEFRDQSFSSKDKADELRKNSSLDFVNDMEVNGYVEQRHADLTDRYRFDDPELLPDFVV</sequence>
<proteinExistence type="predicted"/>
<reference evidence="2" key="1">
    <citation type="journal article" date="2022" name="Mol. Ecol. Resour.">
        <title>The genomes of chicory, endive, great burdock and yacon provide insights into Asteraceae palaeo-polyploidization history and plant inulin production.</title>
        <authorList>
            <person name="Fan W."/>
            <person name="Wang S."/>
            <person name="Wang H."/>
            <person name="Wang A."/>
            <person name="Jiang F."/>
            <person name="Liu H."/>
            <person name="Zhao H."/>
            <person name="Xu D."/>
            <person name="Zhang Y."/>
        </authorList>
    </citation>
    <scope>NUCLEOTIDE SEQUENCE [LARGE SCALE GENOMIC DNA]</scope>
    <source>
        <strain evidence="2">cv. Yunnan</strain>
    </source>
</reference>
<dbReference type="EMBL" id="CM042038">
    <property type="protein sequence ID" value="KAI3733257.1"/>
    <property type="molecule type" value="Genomic_DNA"/>
</dbReference>
<organism evidence="1 2">
    <name type="scientific">Smallanthus sonchifolius</name>
    <dbReference type="NCBI Taxonomy" id="185202"/>
    <lineage>
        <taxon>Eukaryota</taxon>
        <taxon>Viridiplantae</taxon>
        <taxon>Streptophyta</taxon>
        <taxon>Embryophyta</taxon>
        <taxon>Tracheophyta</taxon>
        <taxon>Spermatophyta</taxon>
        <taxon>Magnoliopsida</taxon>
        <taxon>eudicotyledons</taxon>
        <taxon>Gunneridae</taxon>
        <taxon>Pentapetalae</taxon>
        <taxon>asterids</taxon>
        <taxon>campanulids</taxon>
        <taxon>Asterales</taxon>
        <taxon>Asteraceae</taxon>
        <taxon>Asteroideae</taxon>
        <taxon>Heliantheae alliance</taxon>
        <taxon>Millerieae</taxon>
        <taxon>Smallanthus</taxon>
    </lineage>
</organism>
<accession>A0ACB9CGI4</accession>
<name>A0ACB9CGI4_9ASTR</name>
<dbReference type="Proteomes" id="UP001056120">
    <property type="component" value="Linkage Group LG21"/>
</dbReference>
<evidence type="ECO:0000313" key="1">
    <source>
        <dbReference type="EMBL" id="KAI3733257.1"/>
    </source>
</evidence>
<gene>
    <name evidence="1" type="ORF">L1987_64477</name>
</gene>
<protein>
    <submittedName>
        <fullName evidence="1">Uncharacterized protein</fullName>
    </submittedName>
</protein>
<evidence type="ECO:0000313" key="2">
    <source>
        <dbReference type="Proteomes" id="UP001056120"/>
    </source>
</evidence>
<reference evidence="1 2" key="2">
    <citation type="journal article" date="2022" name="Mol. Ecol. Resour.">
        <title>The genomes of chicory, endive, great burdock and yacon provide insights into Asteraceae paleo-polyploidization history and plant inulin production.</title>
        <authorList>
            <person name="Fan W."/>
            <person name="Wang S."/>
            <person name="Wang H."/>
            <person name="Wang A."/>
            <person name="Jiang F."/>
            <person name="Liu H."/>
            <person name="Zhao H."/>
            <person name="Xu D."/>
            <person name="Zhang Y."/>
        </authorList>
    </citation>
    <scope>NUCLEOTIDE SEQUENCE [LARGE SCALE GENOMIC DNA]</scope>
    <source>
        <strain evidence="2">cv. Yunnan</strain>
        <tissue evidence="1">Leaves</tissue>
    </source>
</reference>
<comment type="caution">
    <text evidence="1">The sequence shown here is derived from an EMBL/GenBank/DDBJ whole genome shotgun (WGS) entry which is preliminary data.</text>
</comment>
<keyword evidence="2" id="KW-1185">Reference proteome</keyword>